<dbReference type="Gene3D" id="1.25.40.770">
    <property type="entry name" value="TAF6, C-terminal HEAT repeat domain"/>
    <property type="match status" value="1"/>
</dbReference>
<dbReference type="InterPro" id="IPR046344">
    <property type="entry name" value="TAF6_C_sf"/>
</dbReference>
<dbReference type="GO" id="GO:0016251">
    <property type="term" value="F:RNA polymerase II general transcription initiation factor activity"/>
    <property type="evidence" value="ECO:0007669"/>
    <property type="project" value="InterPro"/>
</dbReference>
<dbReference type="PANTHER" id="PTHR10221:SF9">
    <property type="entry name" value="TRANSCRIPTION INITIATION FACTOR TFIID SUBUNIT 6"/>
    <property type="match status" value="1"/>
</dbReference>
<reference evidence="7" key="1">
    <citation type="submission" date="2022-01" db="EMBL/GenBank/DDBJ databases">
        <authorList>
            <person name="King R."/>
        </authorList>
    </citation>
    <scope>NUCLEOTIDE SEQUENCE</scope>
</reference>
<organism evidence="7 8">
    <name type="scientific">Psylliodes chrysocephalus</name>
    <dbReference type="NCBI Taxonomy" id="3402493"/>
    <lineage>
        <taxon>Eukaryota</taxon>
        <taxon>Metazoa</taxon>
        <taxon>Ecdysozoa</taxon>
        <taxon>Arthropoda</taxon>
        <taxon>Hexapoda</taxon>
        <taxon>Insecta</taxon>
        <taxon>Pterygota</taxon>
        <taxon>Neoptera</taxon>
        <taxon>Endopterygota</taxon>
        <taxon>Coleoptera</taxon>
        <taxon>Polyphaga</taxon>
        <taxon>Cucujiformia</taxon>
        <taxon>Chrysomeloidea</taxon>
        <taxon>Chrysomelidae</taxon>
        <taxon>Galerucinae</taxon>
        <taxon>Alticini</taxon>
        <taxon>Psylliodes</taxon>
    </lineage>
</organism>
<keyword evidence="4" id="KW-0804">Transcription</keyword>
<dbReference type="FunFam" id="1.25.40.770:FF:000001">
    <property type="entry name" value="Transcription initiation factor TFIID subunit 6"/>
    <property type="match status" value="1"/>
</dbReference>
<gene>
    <name evidence="7" type="ORF">PSYICH_LOCUS14501</name>
</gene>
<dbReference type="OrthoDB" id="361039at2759"/>
<evidence type="ECO:0000256" key="5">
    <source>
        <dbReference type="ARBA" id="ARBA00023242"/>
    </source>
</evidence>
<accession>A0A9P0D8R2</accession>
<dbReference type="Proteomes" id="UP001153636">
    <property type="component" value="Chromosome 8"/>
</dbReference>
<evidence type="ECO:0000313" key="8">
    <source>
        <dbReference type="Proteomes" id="UP001153636"/>
    </source>
</evidence>
<proteinExistence type="inferred from homology"/>
<keyword evidence="5" id="KW-0539">Nucleus</keyword>
<keyword evidence="3" id="KW-0805">Transcription regulation</keyword>
<dbReference type="EMBL" id="OV651820">
    <property type="protein sequence ID" value="CAH1114024.1"/>
    <property type="molecule type" value="Genomic_DNA"/>
</dbReference>
<keyword evidence="8" id="KW-1185">Reference proteome</keyword>
<comment type="similarity">
    <text evidence="2">Belongs to the TAF6 family.</text>
</comment>
<dbReference type="InterPro" id="IPR011442">
    <property type="entry name" value="TAF6_C"/>
</dbReference>
<dbReference type="InterPro" id="IPR037796">
    <property type="entry name" value="TAF6"/>
</dbReference>
<evidence type="ECO:0000256" key="3">
    <source>
        <dbReference type="ARBA" id="ARBA00023015"/>
    </source>
</evidence>
<sequence>MSIVQKFVPKVDTVFLKVFPDNHPLSVEEQIFYLTLTEGIFGYNEQVRNENLKILATDYNINSLLPYLSIFIKQAIHVNIAHPDLTLLIYSVRMVKSLLNNQYLNIVEHLHDLIPAVLSCVLARRISKCYYDNHWTLRDFSVFVISAICEKYNNRLNNITNRVIGIYLRPLKAYSMNPLTTIYGAIKGLGCLGEEVVKTFLFPRISGIGKLLFILLERQTHNFYVEELNDQMILEAKHVRDAILNIVAPILLKTKNTNDGGMLYSQYFGYLGNLLYTEVKNLEKIEFEKQKSITYY</sequence>
<dbReference type="AlphaFoldDB" id="A0A9P0D8R2"/>
<evidence type="ECO:0000256" key="1">
    <source>
        <dbReference type="ARBA" id="ARBA00004123"/>
    </source>
</evidence>
<dbReference type="GO" id="GO:0005669">
    <property type="term" value="C:transcription factor TFIID complex"/>
    <property type="evidence" value="ECO:0007669"/>
    <property type="project" value="InterPro"/>
</dbReference>
<evidence type="ECO:0000313" key="7">
    <source>
        <dbReference type="EMBL" id="CAH1114024.1"/>
    </source>
</evidence>
<evidence type="ECO:0000259" key="6">
    <source>
        <dbReference type="Pfam" id="PF07571"/>
    </source>
</evidence>
<dbReference type="CDD" id="cd08050">
    <property type="entry name" value="TAF6C"/>
    <property type="match status" value="1"/>
</dbReference>
<evidence type="ECO:0000256" key="4">
    <source>
        <dbReference type="ARBA" id="ARBA00023163"/>
    </source>
</evidence>
<protein>
    <recommendedName>
        <fullName evidence="6">TAF6 C-terminal HEAT repeat domain-containing protein</fullName>
    </recommendedName>
</protein>
<dbReference type="PANTHER" id="PTHR10221">
    <property type="entry name" value="TRANSCRIPTION INITIATION FACTOR TFIID SUBUNIT 6"/>
    <property type="match status" value="1"/>
</dbReference>
<dbReference type="GO" id="GO:0003713">
    <property type="term" value="F:transcription coactivator activity"/>
    <property type="evidence" value="ECO:0007669"/>
    <property type="project" value="TreeGrafter"/>
</dbReference>
<dbReference type="GO" id="GO:0046695">
    <property type="term" value="C:SLIK (SAGA-like) complex"/>
    <property type="evidence" value="ECO:0007669"/>
    <property type="project" value="InterPro"/>
</dbReference>
<dbReference type="SUPFAM" id="SSF48371">
    <property type="entry name" value="ARM repeat"/>
    <property type="match status" value="1"/>
</dbReference>
<feature type="domain" description="TAF6 C-terminal HEAT repeat" evidence="6">
    <location>
        <begin position="22"/>
        <end position="205"/>
    </location>
</feature>
<dbReference type="InterPro" id="IPR016024">
    <property type="entry name" value="ARM-type_fold"/>
</dbReference>
<dbReference type="Pfam" id="PF07571">
    <property type="entry name" value="TAF6_C"/>
    <property type="match status" value="1"/>
</dbReference>
<dbReference type="GO" id="GO:0051123">
    <property type="term" value="P:RNA polymerase II preinitiation complex assembly"/>
    <property type="evidence" value="ECO:0007669"/>
    <property type="project" value="TreeGrafter"/>
</dbReference>
<comment type="subcellular location">
    <subcellularLocation>
        <location evidence="1">Nucleus</location>
    </subcellularLocation>
</comment>
<name>A0A9P0D8R2_9CUCU</name>
<evidence type="ECO:0000256" key="2">
    <source>
        <dbReference type="ARBA" id="ARBA00007688"/>
    </source>
</evidence>
<dbReference type="GO" id="GO:0000124">
    <property type="term" value="C:SAGA complex"/>
    <property type="evidence" value="ECO:0007669"/>
    <property type="project" value="InterPro"/>
</dbReference>